<proteinExistence type="predicted"/>
<gene>
    <name evidence="1" type="ORF">AVEN_20313_1</name>
</gene>
<evidence type="ECO:0000313" key="2">
    <source>
        <dbReference type="Proteomes" id="UP000499080"/>
    </source>
</evidence>
<evidence type="ECO:0000313" key="1">
    <source>
        <dbReference type="EMBL" id="GBM17677.1"/>
    </source>
</evidence>
<dbReference type="EMBL" id="BGPR01090023">
    <property type="protein sequence ID" value="GBM17677.1"/>
    <property type="molecule type" value="Genomic_DNA"/>
</dbReference>
<dbReference type="Proteomes" id="UP000499080">
    <property type="component" value="Unassembled WGS sequence"/>
</dbReference>
<organism evidence="1 2">
    <name type="scientific">Araneus ventricosus</name>
    <name type="common">Orbweaver spider</name>
    <name type="synonym">Epeira ventricosa</name>
    <dbReference type="NCBI Taxonomy" id="182803"/>
    <lineage>
        <taxon>Eukaryota</taxon>
        <taxon>Metazoa</taxon>
        <taxon>Ecdysozoa</taxon>
        <taxon>Arthropoda</taxon>
        <taxon>Chelicerata</taxon>
        <taxon>Arachnida</taxon>
        <taxon>Araneae</taxon>
        <taxon>Araneomorphae</taxon>
        <taxon>Entelegynae</taxon>
        <taxon>Araneoidea</taxon>
        <taxon>Araneidae</taxon>
        <taxon>Araneus</taxon>
    </lineage>
</organism>
<keyword evidence="2" id="KW-1185">Reference proteome</keyword>
<sequence length="90" mass="9896">MEERLLRPHQRSSAFEHSDTECIQTYAAAETVSSHFTVYSSCLLAAFKAPPEKTEEEINHVIGVPSNGNTKHNPSTLKQPVSCIGTVKDP</sequence>
<comment type="caution">
    <text evidence="1">The sequence shown here is derived from an EMBL/GenBank/DDBJ whole genome shotgun (WGS) entry which is preliminary data.</text>
</comment>
<dbReference type="AlphaFoldDB" id="A0A4Y2DNB8"/>
<accession>A0A4Y2DNB8</accession>
<protein>
    <submittedName>
        <fullName evidence="1">Uncharacterized protein</fullName>
    </submittedName>
</protein>
<reference evidence="1 2" key="1">
    <citation type="journal article" date="2019" name="Sci. Rep.">
        <title>Orb-weaving spider Araneus ventricosus genome elucidates the spidroin gene catalogue.</title>
        <authorList>
            <person name="Kono N."/>
            <person name="Nakamura H."/>
            <person name="Ohtoshi R."/>
            <person name="Moran D.A.P."/>
            <person name="Shinohara A."/>
            <person name="Yoshida Y."/>
            <person name="Fujiwara M."/>
            <person name="Mori M."/>
            <person name="Tomita M."/>
            <person name="Arakawa K."/>
        </authorList>
    </citation>
    <scope>NUCLEOTIDE SEQUENCE [LARGE SCALE GENOMIC DNA]</scope>
</reference>
<name>A0A4Y2DNB8_ARAVE</name>